<dbReference type="Proteomes" id="UP000292564">
    <property type="component" value="Unassembled WGS sequence"/>
</dbReference>
<organism evidence="2 3">
    <name type="scientific">Krasilnikovia cinnamomea</name>
    <dbReference type="NCBI Taxonomy" id="349313"/>
    <lineage>
        <taxon>Bacteria</taxon>
        <taxon>Bacillati</taxon>
        <taxon>Actinomycetota</taxon>
        <taxon>Actinomycetes</taxon>
        <taxon>Micromonosporales</taxon>
        <taxon>Micromonosporaceae</taxon>
        <taxon>Krasilnikovia</taxon>
    </lineage>
</organism>
<dbReference type="EMBL" id="SHKY01000001">
    <property type="protein sequence ID" value="RZU48760.1"/>
    <property type="molecule type" value="Genomic_DNA"/>
</dbReference>
<keyword evidence="3" id="KW-1185">Reference proteome</keyword>
<evidence type="ECO:0000313" key="3">
    <source>
        <dbReference type="Proteomes" id="UP000292564"/>
    </source>
</evidence>
<name>A0A4Q7ZDK2_9ACTN</name>
<sequence length="200" mass="21644">MVAVEGTHASGKTTLVHALTAHYRARGVLVEALPEPARSSPFIEQIVIHSRGDFDLDTEVDLFGAHLSSTRATRHQQLLICDKTPVNVLAYARLLLSAPAGSRTGAVLDAMASFCRAWAPGIYDATFWLPDTYPAHRDPLRARVTHLQDQTGQAVRAACADAGLTLHDVPPGLDLASRVTHLTRRVEPLLTTAAGYRPQP</sequence>
<proteinExistence type="predicted"/>
<gene>
    <name evidence="2" type="ORF">EV385_0484</name>
</gene>
<accession>A0A4Q7ZDK2</accession>
<feature type="domain" description="NadR/Ttd14 AAA" evidence="1">
    <location>
        <begin position="2"/>
        <end position="172"/>
    </location>
</feature>
<evidence type="ECO:0000313" key="2">
    <source>
        <dbReference type="EMBL" id="RZU48760.1"/>
    </source>
</evidence>
<comment type="caution">
    <text evidence="2">The sequence shown here is derived from an EMBL/GenBank/DDBJ whole genome shotgun (WGS) entry which is preliminary data.</text>
</comment>
<dbReference type="InterPro" id="IPR038727">
    <property type="entry name" value="NadR/Ttd14_AAA_dom"/>
</dbReference>
<dbReference type="AlphaFoldDB" id="A0A4Q7ZDK2"/>
<dbReference type="Gene3D" id="3.40.50.300">
    <property type="entry name" value="P-loop containing nucleotide triphosphate hydrolases"/>
    <property type="match status" value="1"/>
</dbReference>
<protein>
    <submittedName>
        <fullName evidence="2">AAA domain-containing protein</fullName>
    </submittedName>
</protein>
<dbReference type="SUPFAM" id="SSF52540">
    <property type="entry name" value="P-loop containing nucleoside triphosphate hydrolases"/>
    <property type="match status" value="1"/>
</dbReference>
<reference evidence="2 3" key="1">
    <citation type="submission" date="2019-02" db="EMBL/GenBank/DDBJ databases">
        <title>Sequencing the genomes of 1000 actinobacteria strains.</title>
        <authorList>
            <person name="Klenk H.-P."/>
        </authorList>
    </citation>
    <scope>NUCLEOTIDE SEQUENCE [LARGE SCALE GENOMIC DNA]</scope>
    <source>
        <strain evidence="2 3">DSM 45162</strain>
    </source>
</reference>
<dbReference type="Pfam" id="PF13521">
    <property type="entry name" value="AAA_28"/>
    <property type="match status" value="1"/>
</dbReference>
<dbReference type="InterPro" id="IPR027417">
    <property type="entry name" value="P-loop_NTPase"/>
</dbReference>
<evidence type="ECO:0000259" key="1">
    <source>
        <dbReference type="Pfam" id="PF13521"/>
    </source>
</evidence>